<evidence type="ECO:0000313" key="1">
    <source>
        <dbReference type="EMBL" id="CEG12052.1"/>
    </source>
</evidence>
<organism evidence="1">
    <name type="scientific">groundwater metagenome</name>
    <dbReference type="NCBI Taxonomy" id="717931"/>
    <lineage>
        <taxon>unclassified sequences</taxon>
        <taxon>metagenomes</taxon>
        <taxon>ecological metagenomes</taxon>
    </lineage>
</organism>
<proteinExistence type="predicted"/>
<gene>
    <name evidence="1" type="ORF">MSIBF_A190006</name>
</gene>
<keyword evidence="1" id="KW-0489">Methyltransferase</keyword>
<dbReference type="GO" id="GO:0008168">
    <property type="term" value="F:methyltransferase activity"/>
    <property type="evidence" value="ECO:0007669"/>
    <property type="project" value="UniProtKB-KW"/>
</dbReference>
<sequence>MNKSGMSSEEWSSLKDVFIGMIPRYDSINSRITFGLDERWRRMIAKESIGKDAVLEVGSGPGTLAVKLMSKKVYCLDPIPEMHKAAVKKIPEQDLERYEFISGSAEFIPLTDDFTDVVFCAFSFRDFFDKPKGLKEIHRVLKPGGKIVILDIAKHDGFYGHLIYFYINSVASGFSGGRKEMKCLSETYKAFAPPKYYFDP</sequence>
<dbReference type="InterPro" id="IPR050508">
    <property type="entry name" value="Methyltransf_Superfamily"/>
</dbReference>
<protein>
    <submittedName>
        <fullName evidence="1">Methyltransferase type 11</fullName>
    </submittedName>
</protein>
<reference evidence="1" key="1">
    <citation type="submission" date="2014-09" db="EMBL/GenBank/DDBJ databases">
        <authorList>
            <person name="Probst J Alexander"/>
        </authorList>
    </citation>
    <scope>NUCLEOTIDE SEQUENCE</scope>
</reference>
<accession>A0A098E7Q8</accession>
<dbReference type="PANTHER" id="PTHR42912:SF93">
    <property type="entry name" value="N6-ADENOSINE-METHYLTRANSFERASE TMT1A"/>
    <property type="match status" value="1"/>
</dbReference>
<dbReference type="SUPFAM" id="SSF53335">
    <property type="entry name" value="S-adenosyl-L-methionine-dependent methyltransferases"/>
    <property type="match status" value="1"/>
</dbReference>
<name>A0A098E7Q8_9ZZZZ</name>
<dbReference type="EMBL" id="CCXY01000101">
    <property type="protein sequence ID" value="CEG12052.1"/>
    <property type="molecule type" value="Genomic_DNA"/>
</dbReference>
<dbReference type="CDD" id="cd02440">
    <property type="entry name" value="AdoMet_MTases"/>
    <property type="match status" value="1"/>
</dbReference>
<dbReference type="PANTHER" id="PTHR42912">
    <property type="entry name" value="METHYLTRANSFERASE"/>
    <property type="match status" value="1"/>
</dbReference>
<dbReference type="Pfam" id="PF01209">
    <property type="entry name" value="Ubie_methyltran"/>
    <property type="match status" value="1"/>
</dbReference>
<dbReference type="AlphaFoldDB" id="A0A098E7Q8"/>
<keyword evidence="1" id="KW-0808">Transferase</keyword>
<dbReference type="InterPro" id="IPR029063">
    <property type="entry name" value="SAM-dependent_MTases_sf"/>
</dbReference>
<dbReference type="GO" id="GO:0032259">
    <property type="term" value="P:methylation"/>
    <property type="evidence" value="ECO:0007669"/>
    <property type="project" value="UniProtKB-KW"/>
</dbReference>
<dbReference type="Gene3D" id="3.40.50.150">
    <property type="entry name" value="Vaccinia Virus protein VP39"/>
    <property type="match status" value="1"/>
</dbReference>